<organism evidence="1">
    <name type="scientific">Podoviridae sp. cthVG1</name>
    <dbReference type="NCBI Taxonomy" id="2827297"/>
    <lineage>
        <taxon>Viruses</taxon>
        <taxon>Duplodnaviria</taxon>
        <taxon>Heunggongvirae</taxon>
        <taxon>Uroviricota</taxon>
        <taxon>Caudoviricetes</taxon>
    </lineage>
</organism>
<proteinExistence type="predicted"/>
<name>A0A8S5R9Q9_9CAUD</name>
<protein>
    <submittedName>
        <fullName evidence="1">Uncharacterized protein</fullName>
    </submittedName>
</protein>
<accession>A0A8S5R9Q9</accession>
<evidence type="ECO:0000313" key="1">
    <source>
        <dbReference type="EMBL" id="DAE28112.1"/>
    </source>
</evidence>
<sequence length="311" mass="35866">MTQIEQVANRLAAHVDGFVENPESLIVDLSDLWAWTTNNSLYSWYSLPDDVAYKSLPAWRGKFGKDTVCFACPGMALFIEWICPKINNAEQRDYYKGLFYKGYIEGLNDFEHQYNMRCGDDLAPILENKRCVLFGYYSETRAKYKNCKGFSADVIEKMGYNSALMLSVAHKLRVMDKALSATQRSQTQSESEHFSVQWSYEQANRILEALQNEGFISTNTTIDVFYYRMTGRGKALNNKIEWVKRGKRRKKDISKSSLVYFLKTFANYNVDQTLDCRNRIEEIFGISLPASTITRTSNCEYQTEMDNIVSA</sequence>
<reference evidence="1" key="1">
    <citation type="journal article" date="2021" name="Proc. Natl. Acad. Sci. U.S.A.">
        <title>A Catalog of Tens of Thousands of Viruses from Human Metagenomes Reveals Hidden Associations with Chronic Diseases.</title>
        <authorList>
            <person name="Tisza M.J."/>
            <person name="Buck C.B."/>
        </authorList>
    </citation>
    <scope>NUCLEOTIDE SEQUENCE</scope>
    <source>
        <strain evidence="1">CthVG1</strain>
    </source>
</reference>
<dbReference type="EMBL" id="BK015851">
    <property type="protein sequence ID" value="DAE28112.1"/>
    <property type="molecule type" value="Genomic_DNA"/>
</dbReference>